<dbReference type="EMBL" id="JBIAQY010000007">
    <property type="protein sequence ID" value="MFF3570237.1"/>
    <property type="molecule type" value="Genomic_DNA"/>
</dbReference>
<gene>
    <name evidence="1" type="ORF">ACFYXQ_20895</name>
</gene>
<reference evidence="1 2" key="1">
    <citation type="submission" date="2024-10" db="EMBL/GenBank/DDBJ databases">
        <title>The Natural Products Discovery Center: Release of the First 8490 Sequenced Strains for Exploring Actinobacteria Biosynthetic Diversity.</title>
        <authorList>
            <person name="Kalkreuter E."/>
            <person name="Kautsar S.A."/>
            <person name="Yang D."/>
            <person name="Bader C.D."/>
            <person name="Teijaro C.N."/>
            <person name="Fluegel L."/>
            <person name="Davis C.M."/>
            <person name="Simpson J.R."/>
            <person name="Lauterbach L."/>
            <person name="Steele A.D."/>
            <person name="Gui C."/>
            <person name="Meng S."/>
            <person name="Li G."/>
            <person name="Viehrig K."/>
            <person name="Ye F."/>
            <person name="Su P."/>
            <person name="Kiefer A.F."/>
            <person name="Nichols A."/>
            <person name="Cepeda A.J."/>
            <person name="Yan W."/>
            <person name="Fan B."/>
            <person name="Jiang Y."/>
            <person name="Adhikari A."/>
            <person name="Zheng C.-J."/>
            <person name="Schuster L."/>
            <person name="Cowan T.M."/>
            <person name="Smanski M.J."/>
            <person name="Chevrette M.G."/>
            <person name="De Carvalho L.P.S."/>
            <person name="Shen B."/>
        </authorList>
    </citation>
    <scope>NUCLEOTIDE SEQUENCE [LARGE SCALE GENOMIC DNA]</scope>
    <source>
        <strain evidence="1 2">NPDC002593</strain>
    </source>
</reference>
<evidence type="ECO:0000313" key="2">
    <source>
        <dbReference type="Proteomes" id="UP001601992"/>
    </source>
</evidence>
<proteinExistence type="predicted"/>
<protein>
    <submittedName>
        <fullName evidence="1">Uncharacterized protein</fullName>
    </submittedName>
</protein>
<sequence length="48" mass="4809">MFSGIGSFFELIGGDVLSLGQAVIQIIGDLLNSGMNGGGVPPGQYPLA</sequence>
<dbReference type="Proteomes" id="UP001601992">
    <property type="component" value="Unassembled WGS sequence"/>
</dbReference>
<organism evidence="1 2">
    <name type="scientific">Nocardia jiangxiensis</name>
    <dbReference type="NCBI Taxonomy" id="282685"/>
    <lineage>
        <taxon>Bacteria</taxon>
        <taxon>Bacillati</taxon>
        <taxon>Actinomycetota</taxon>
        <taxon>Actinomycetes</taxon>
        <taxon>Mycobacteriales</taxon>
        <taxon>Nocardiaceae</taxon>
        <taxon>Nocardia</taxon>
    </lineage>
</organism>
<evidence type="ECO:0000313" key="1">
    <source>
        <dbReference type="EMBL" id="MFF3570237.1"/>
    </source>
</evidence>
<dbReference type="RefSeq" id="WP_387404676.1">
    <property type="nucleotide sequence ID" value="NZ_JBIAQY010000007.1"/>
</dbReference>
<comment type="caution">
    <text evidence="1">The sequence shown here is derived from an EMBL/GenBank/DDBJ whole genome shotgun (WGS) entry which is preliminary data.</text>
</comment>
<accession>A0ABW6S1R2</accession>
<keyword evidence="2" id="KW-1185">Reference proteome</keyword>
<name>A0ABW6S1R2_9NOCA</name>